<dbReference type="PANTHER" id="PTHR44170">
    <property type="entry name" value="PROTEIN SIDEKICK"/>
    <property type="match status" value="1"/>
</dbReference>
<dbReference type="GO" id="GO:0016020">
    <property type="term" value="C:membrane"/>
    <property type="evidence" value="ECO:0007669"/>
    <property type="project" value="UniProtKB-SubCell"/>
</dbReference>
<keyword evidence="2" id="KW-0472">Membrane</keyword>
<feature type="transmembrane region" description="Helical" evidence="2">
    <location>
        <begin position="249"/>
        <end position="273"/>
    </location>
</feature>
<dbReference type="InterPro" id="IPR003599">
    <property type="entry name" value="Ig_sub"/>
</dbReference>
<dbReference type="InterPro" id="IPR036179">
    <property type="entry name" value="Ig-like_dom_sf"/>
</dbReference>
<gene>
    <name evidence="6" type="primary">EOG090X0B8X</name>
</gene>
<dbReference type="PANTHER" id="PTHR44170:SF6">
    <property type="entry name" value="CONTACTIN"/>
    <property type="match status" value="1"/>
</dbReference>
<dbReference type="SMART" id="SM00060">
    <property type="entry name" value="FN3"/>
    <property type="match status" value="1"/>
</dbReference>
<keyword evidence="1" id="KW-1015">Disulfide bond</keyword>
<feature type="signal peptide" evidence="3">
    <location>
        <begin position="1"/>
        <end position="20"/>
    </location>
</feature>
<dbReference type="GO" id="GO:0098609">
    <property type="term" value="P:cell-cell adhesion"/>
    <property type="evidence" value="ECO:0007669"/>
    <property type="project" value="TreeGrafter"/>
</dbReference>
<feature type="chain" id="PRO_5040500476" evidence="3">
    <location>
        <begin position="21"/>
        <end position="334"/>
    </location>
</feature>
<feature type="domain" description="Fibronectin type-III" evidence="4">
    <location>
        <begin position="129"/>
        <end position="216"/>
    </location>
</feature>
<proteinExistence type="predicted"/>
<dbReference type="SUPFAM" id="SSF48726">
    <property type="entry name" value="Immunoglobulin"/>
    <property type="match status" value="1"/>
</dbReference>
<dbReference type="CDD" id="cd00063">
    <property type="entry name" value="FN3"/>
    <property type="match status" value="1"/>
</dbReference>
<dbReference type="InterPro" id="IPR013783">
    <property type="entry name" value="Ig-like_fold"/>
</dbReference>
<evidence type="ECO:0000259" key="5">
    <source>
        <dbReference type="SMART" id="SM00409"/>
    </source>
</evidence>
<sequence length="334" mass="37522">MAKITLFSFLVVLCVPVVLVVVGSELEGIEIAHVYADVGSNISLPCMPQSSYNEPYSFPLGKNSLFVWIREGKSLQHSRVDSSGVLLLSKIAKTDSGIYTCQIEKSVPHSEHTYTTTISRVQLHVKTTPPSPIEMHVYPTSNLALAMWQLNGTGGYPIKFITVIYQEITDDPNNPSWHRTYPDSVGPEITQLNIYRLQPNTTYRFRVWATNKLGPGDYAEFLTTTKLVSSDEVQGSHLIWTSRPFHMNPWILCVGVFFGSMAVAVMVLTVFVTQTRRSCFRRRSFHCLDDMELVTNIITNPNYIDNDTTALQNDECNDLQALLKHPCSVNPSNL</sequence>
<dbReference type="SMART" id="SM00409">
    <property type="entry name" value="IG"/>
    <property type="match status" value="1"/>
</dbReference>
<feature type="domain" description="Immunoglobulin" evidence="5">
    <location>
        <begin position="31"/>
        <end position="126"/>
    </location>
</feature>
<keyword evidence="2" id="KW-0812">Transmembrane</keyword>
<organism evidence="6">
    <name type="scientific">Evadne anonyx</name>
    <dbReference type="NCBI Taxonomy" id="141404"/>
    <lineage>
        <taxon>Eukaryota</taxon>
        <taxon>Metazoa</taxon>
        <taxon>Ecdysozoa</taxon>
        <taxon>Arthropoda</taxon>
        <taxon>Crustacea</taxon>
        <taxon>Branchiopoda</taxon>
        <taxon>Diplostraca</taxon>
        <taxon>Cladocera</taxon>
        <taxon>Onychopoda</taxon>
        <taxon>Podonidae</taxon>
        <taxon>Evadne</taxon>
    </lineage>
</organism>
<dbReference type="Gene3D" id="2.60.40.10">
    <property type="entry name" value="Immunoglobulins"/>
    <property type="match status" value="2"/>
</dbReference>
<protein>
    <submittedName>
        <fullName evidence="6">EOG090X0B8X</fullName>
    </submittedName>
</protein>
<accession>A0A9N6ZF60</accession>
<evidence type="ECO:0000259" key="4">
    <source>
        <dbReference type="SMART" id="SM00060"/>
    </source>
</evidence>
<evidence type="ECO:0000256" key="2">
    <source>
        <dbReference type="SAM" id="Phobius"/>
    </source>
</evidence>
<reference evidence="6" key="1">
    <citation type="submission" date="2021-04" db="EMBL/GenBank/DDBJ databases">
        <authorList>
            <person name="Cornetti L."/>
        </authorList>
    </citation>
    <scope>NUCLEOTIDE SEQUENCE</scope>
</reference>
<evidence type="ECO:0000256" key="3">
    <source>
        <dbReference type="SAM" id="SignalP"/>
    </source>
</evidence>
<name>A0A9N6ZF60_9CRUS</name>
<dbReference type="EMBL" id="OC986062">
    <property type="protein sequence ID" value="CAG4642717.1"/>
    <property type="molecule type" value="Genomic_DNA"/>
</dbReference>
<keyword evidence="3" id="KW-0732">Signal</keyword>
<evidence type="ECO:0000313" key="6">
    <source>
        <dbReference type="EMBL" id="CAG4642717.1"/>
    </source>
</evidence>
<dbReference type="SUPFAM" id="SSF49265">
    <property type="entry name" value="Fibronectin type III"/>
    <property type="match status" value="1"/>
</dbReference>
<dbReference type="InterPro" id="IPR003961">
    <property type="entry name" value="FN3_dom"/>
</dbReference>
<dbReference type="AlphaFoldDB" id="A0A9N6ZF60"/>
<evidence type="ECO:0000256" key="1">
    <source>
        <dbReference type="ARBA" id="ARBA00023157"/>
    </source>
</evidence>
<keyword evidence="2" id="KW-1133">Transmembrane helix</keyword>
<dbReference type="InterPro" id="IPR036116">
    <property type="entry name" value="FN3_sf"/>
</dbReference>